<dbReference type="RefSeq" id="WP_230840182.1">
    <property type="nucleotide sequence ID" value="NZ_CP063845.1"/>
</dbReference>
<reference evidence="1 2" key="1">
    <citation type="journal article" date="2021" name="Genome Biol. Evol.">
        <title>Complete Genome Sequencing of a Novel Gloeobacter Species from a Waterfall Cave in Mexico.</title>
        <authorList>
            <person name="Saw J.H."/>
            <person name="Cardona T."/>
            <person name="Montejano G."/>
        </authorList>
    </citation>
    <scope>NUCLEOTIDE SEQUENCE [LARGE SCALE GENOMIC DNA]</scope>
    <source>
        <strain evidence="1">MG652769</strain>
    </source>
</reference>
<organism evidence="1 2">
    <name type="scientific">Gloeobacter morelensis MG652769</name>
    <dbReference type="NCBI Taxonomy" id="2781736"/>
    <lineage>
        <taxon>Bacteria</taxon>
        <taxon>Bacillati</taxon>
        <taxon>Cyanobacteriota</taxon>
        <taxon>Cyanophyceae</taxon>
        <taxon>Gloeobacterales</taxon>
        <taxon>Gloeobacteraceae</taxon>
        <taxon>Gloeobacter</taxon>
        <taxon>Gloeobacter morelensis</taxon>
    </lineage>
</organism>
<accession>A0ABY3PHN1</accession>
<evidence type="ECO:0000313" key="1">
    <source>
        <dbReference type="EMBL" id="UFP93181.1"/>
    </source>
</evidence>
<sequence>MKAASSSLFGGFVLATAASGAILLALTLWNTVQLQILAHRPAPSLVQLSDGQSVQVRAAGHYAREPEVIRRFVAEALGMLFTWRRYIPAAGPGQADSEDPGIVLSNRARVPTSVFQAGFCLSEDLRAELLRQLAELSARTLSGKSGQVLFSATFIGRPQPVAGQEHTWSLGVVGSQVVYSPERPEGVPIPFNKQVTVRAVEPPVVPGELPQTPLEKAVARVRGSGLEIVSLRSLAAPEISPEISKEQSR</sequence>
<keyword evidence="2" id="KW-1185">Reference proteome</keyword>
<dbReference type="EMBL" id="CP063845">
    <property type="protein sequence ID" value="UFP93181.1"/>
    <property type="molecule type" value="Genomic_DNA"/>
</dbReference>
<dbReference type="Proteomes" id="UP001054846">
    <property type="component" value="Chromosome"/>
</dbReference>
<protein>
    <submittedName>
        <fullName evidence="1">Uncharacterized protein</fullName>
    </submittedName>
</protein>
<evidence type="ECO:0000313" key="2">
    <source>
        <dbReference type="Proteomes" id="UP001054846"/>
    </source>
</evidence>
<gene>
    <name evidence="1" type="ORF">ISF26_15370</name>
</gene>
<name>A0ABY3PHN1_9CYAN</name>
<proteinExistence type="predicted"/>